<dbReference type="Pfam" id="PF06874">
    <property type="entry name" value="FBPase_2"/>
    <property type="match status" value="1"/>
</dbReference>
<dbReference type="InterPro" id="IPR009164">
    <property type="entry name" value="FBPtase_class3"/>
</dbReference>
<comment type="pathway">
    <text evidence="4">Carbohydrate biosynthesis; gluconeogenesis.</text>
</comment>
<dbReference type="Proteomes" id="UP000199433">
    <property type="component" value="Unassembled WGS sequence"/>
</dbReference>
<dbReference type="AlphaFoldDB" id="A0A1G9ATQ2"/>
<keyword evidence="3 4" id="KW-0119">Carbohydrate metabolism</keyword>
<comment type="cofactor">
    <cofactor evidence="4">
        <name>Mn(2+)</name>
        <dbReference type="ChEBI" id="CHEBI:29035"/>
    </cofactor>
</comment>
<keyword evidence="2 4" id="KW-0464">Manganese</keyword>
<sequence>MKEEKYYELLKNSFKTKSEIYTELINLEAIQSLPKGTELYLSDVHGADLAFDHILRTGAGNVREKIGNCFSDSWDVERMDRFNLLISYPDQTLDDDEGIFEKDSDWYKQTIRDLITFMQFCAVKYTRSKLRKALPERYTYIIEELLYTDLSQGEKDVYYNNILSRLISLNQAEPFISALCQVIQRLVIDHLHLVGDLFDRDCGEQLVMDRLMAHHSVDVQWGNHDILWMGAMFGSKANLITLLRIAARYGYLFELEKAYGLNLRPLFLFADSHYESKDAFRPKEGPSEHVFREESRELLTKVHEALAVIQFKLEGQIIKRRPSYDMADRLLLNEIDRENGTITIDGHVYDLSNFPYDQFDPDDPYQLCDEEKYSVQTLMESFQHSEKLNRYTDFLLDKGSMYLIYNDHLLYHGCLPLTVDGELDSFSFEGEELSGRQMLDAFDTYIRKSAADRSVTDDYATDLLWYAWCGKKSPLFGRDRMTTFERYYITNSDTHKENRNPYFQLRDNKAVMSHILKSFGLSHERSTIINGHTPVKVKKGELPVKADGKLIVIDGGMSAAYQEATGIAGYSLINNSYGFQLVTHQSFESVEKLFEDLRDDTQLKQVIDEKRERKLIRDTTIGEGLQERIDDLQALLVYLTTRT</sequence>
<dbReference type="OrthoDB" id="9779903at2"/>
<evidence type="ECO:0000256" key="1">
    <source>
        <dbReference type="ARBA" id="ARBA00022801"/>
    </source>
</evidence>
<dbReference type="UniPathway" id="UPA00138"/>
<evidence type="ECO:0000256" key="4">
    <source>
        <dbReference type="HAMAP-Rule" id="MF_01854"/>
    </source>
</evidence>
<protein>
    <recommendedName>
        <fullName evidence="4">Fructose-1,6-bisphosphatase class 3</fullName>
        <shortName evidence="4">FBPase class 3</shortName>
        <ecNumber evidence="4">3.1.3.11</ecNumber>
    </recommendedName>
    <alternativeName>
        <fullName evidence="4">D-fructose-1,6-bisphosphate 1-phosphohydrolase class 3</fullName>
    </alternativeName>
</protein>
<dbReference type="SUPFAM" id="SSF56300">
    <property type="entry name" value="Metallo-dependent phosphatases"/>
    <property type="match status" value="1"/>
</dbReference>
<keyword evidence="6" id="KW-1185">Reference proteome</keyword>
<keyword evidence="1 4" id="KW-0378">Hydrolase</keyword>
<comment type="catalytic activity">
    <reaction evidence="4">
        <text>beta-D-fructose 1,6-bisphosphate + H2O = beta-D-fructose 6-phosphate + phosphate</text>
        <dbReference type="Rhea" id="RHEA:11064"/>
        <dbReference type="ChEBI" id="CHEBI:15377"/>
        <dbReference type="ChEBI" id="CHEBI:32966"/>
        <dbReference type="ChEBI" id="CHEBI:43474"/>
        <dbReference type="ChEBI" id="CHEBI:57634"/>
        <dbReference type="EC" id="3.1.3.11"/>
    </reaction>
</comment>
<accession>A0A1G9ATQ2</accession>
<evidence type="ECO:0000256" key="2">
    <source>
        <dbReference type="ARBA" id="ARBA00023211"/>
    </source>
</evidence>
<dbReference type="RefSeq" id="WP_091266900.1">
    <property type="nucleotide sequence ID" value="NZ_FNFK01000022.1"/>
</dbReference>
<dbReference type="EMBL" id="FNFK01000022">
    <property type="protein sequence ID" value="SDK30651.1"/>
    <property type="molecule type" value="Genomic_DNA"/>
</dbReference>
<comment type="similarity">
    <text evidence="4">Belongs to the FBPase class 3 family.</text>
</comment>
<dbReference type="HAMAP" id="MF_01854">
    <property type="entry name" value="FBPase_class3"/>
    <property type="match status" value="1"/>
</dbReference>
<reference evidence="6" key="1">
    <citation type="submission" date="2016-10" db="EMBL/GenBank/DDBJ databases">
        <authorList>
            <person name="Varghese N."/>
            <person name="Submissions S."/>
        </authorList>
    </citation>
    <scope>NUCLEOTIDE SEQUENCE [LARGE SCALE GENOMIC DNA]</scope>
    <source>
        <strain evidence="6">DSM 19181</strain>
    </source>
</reference>
<evidence type="ECO:0000313" key="5">
    <source>
        <dbReference type="EMBL" id="SDK30651.1"/>
    </source>
</evidence>
<evidence type="ECO:0000256" key="3">
    <source>
        <dbReference type="ARBA" id="ARBA00023277"/>
    </source>
</evidence>
<dbReference type="InterPro" id="IPR029052">
    <property type="entry name" value="Metallo-depent_PP-like"/>
</dbReference>
<name>A0A1G9ATQ2_9LACT</name>
<dbReference type="EC" id="3.1.3.11" evidence="4"/>
<organism evidence="5 6">
    <name type="scientific">Alkalibacterium thalassium</name>
    <dbReference type="NCBI Taxonomy" id="426701"/>
    <lineage>
        <taxon>Bacteria</taxon>
        <taxon>Bacillati</taxon>
        <taxon>Bacillota</taxon>
        <taxon>Bacilli</taxon>
        <taxon>Lactobacillales</taxon>
        <taxon>Carnobacteriaceae</taxon>
        <taxon>Alkalibacterium</taxon>
    </lineage>
</organism>
<evidence type="ECO:0000313" key="6">
    <source>
        <dbReference type="Proteomes" id="UP000199433"/>
    </source>
</evidence>
<proteinExistence type="inferred from homology"/>
<dbReference type="Gene3D" id="3.60.21.10">
    <property type="match status" value="1"/>
</dbReference>
<dbReference type="STRING" id="426701.SAMN04488098_102227"/>
<gene>
    <name evidence="4" type="primary">fbp</name>
    <name evidence="5" type="ORF">SAMN04488098_102227</name>
</gene>
<dbReference type="GO" id="GO:0006094">
    <property type="term" value="P:gluconeogenesis"/>
    <property type="evidence" value="ECO:0007669"/>
    <property type="project" value="UniProtKB-UniRule"/>
</dbReference>
<dbReference type="GO" id="GO:0042132">
    <property type="term" value="F:fructose 1,6-bisphosphate 1-phosphatase activity"/>
    <property type="evidence" value="ECO:0007669"/>
    <property type="project" value="UniProtKB-UniRule"/>
</dbReference>